<gene>
    <name evidence="2" type="ORF">ISP17_13685</name>
</gene>
<proteinExistence type="predicted"/>
<keyword evidence="3" id="KW-1185">Reference proteome</keyword>
<comment type="caution">
    <text evidence="2">The sequence shown here is derived from an EMBL/GenBank/DDBJ whole genome shotgun (WGS) entry which is preliminary data.</text>
</comment>
<sequence>MADHHRPGAGRRHHAGPGLWCGVHHPYARGAARPREPPAGLHPRAACAVPAGGPAGYGGAGGPACRADGQARGRGRHPVASAHHRLGQHCRPERQGHPVLGSDAARVSRRCPAAPDPAGRPDRRQPGSAGKKLVAWARWHAGAGPGVTDEQGNEQRLWDAQSQWPDTDLQDYCRSCRKAGGCGACPQPTLLPENVPALTAYRLCDSQWRTSLTGATGLDYTACIAALQLYLPRWQAEAPNDPHWQRHTLTTLLDDLRTIEDALLTAWDEKAQVDPNPQEER</sequence>
<dbReference type="EMBL" id="JADIKM010000003">
    <property type="protein sequence ID" value="MFK2905008.1"/>
    <property type="molecule type" value="Genomic_DNA"/>
</dbReference>
<evidence type="ECO:0000256" key="1">
    <source>
        <dbReference type="SAM" id="MobiDB-lite"/>
    </source>
</evidence>
<protein>
    <submittedName>
        <fullName evidence="2">DUF1799 domain-containing protein</fullName>
    </submittedName>
</protein>
<reference evidence="2 3" key="1">
    <citation type="submission" date="2020-10" db="EMBL/GenBank/DDBJ databases">
        <title>Phylogeny of dyella-like bacteria.</title>
        <authorList>
            <person name="Fu J."/>
        </authorList>
    </citation>
    <scope>NUCLEOTIDE SEQUENCE [LARGE SCALE GENOMIC DNA]</scope>
    <source>
        <strain evidence="2 3">Gsoil3046</strain>
    </source>
</reference>
<name>A0ABW8JV22_9GAMM</name>
<dbReference type="InterPro" id="IPR014915">
    <property type="entry name" value="Phage_TLS_TfmB"/>
</dbReference>
<dbReference type="Pfam" id="PF08809">
    <property type="entry name" value="DUF1799"/>
    <property type="match status" value="1"/>
</dbReference>
<organism evidence="2 3">
    <name type="scientific">Dyella ginsengisoli</name>
    <dbReference type="NCBI Taxonomy" id="363848"/>
    <lineage>
        <taxon>Bacteria</taxon>
        <taxon>Pseudomonadati</taxon>
        <taxon>Pseudomonadota</taxon>
        <taxon>Gammaproteobacteria</taxon>
        <taxon>Lysobacterales</taxon>
        <taxon>Rhodanobacteraceae</taxon>
        <taxon>Dyella</taxon>
    </lineage>
</organism>
<accession>A0ABW8JV22</accession>
<dbReference type="Proteomes" id="UP001620460">
    <property type="component" value="Unassembled WGS sequence"/>
</dbReference>
<evidence type="ECO:0000313" key="3">
    <source>
        <dbReference type="Proteomes" id="UP001620460"/>
    </source>
</evidence>
<feature type="region of interest" description="Disordered" evidence="1">
    <location>
        <begin position="58"/>
        <end position="130"/>
    </location>
</feature>
<feature type="compositionally biased region" description="Basic residues" evidence="1">
    <location>
        <begin position="73"/>
        <end position="88"/>
    </location>
</feature>
<evidence type="ECO:0000313" key="2">
    <source>
        <dbReference type="EMBL" id="MFK2905008.1"/>
    </source>
</evidence>